<gene>
    <name evidence="4" type="ORF">FMM02_01215</name>
</gene>
<dbReference type="OrthoDB" id="6057489at2"/>
<evidence type="ECO:0000259" key="3">
    <source>
        <dbReference type="Pfam" id="PF25023"/>
    </source>
</evidence>
<evidence type="ECO:0000256" key="2">
    <source>
        <dbReference type="SAM" id="SignalP"/>
    </source>
</evidence>
<dbReference type="PANTHER" id="PTHR32305:SF15">
    <property type="entry name" value="PROTEIN RHSA-RELATED"/>
    <property type="match status" value="1"/>
</dbReference>
<protein>
    <submittedName>
        <fullName evidence="4">RHS repeat-associated core domain-containing protein</fullName>
    </submittedName>
</protein>
<reference evidence="4 5" key="1">
    <citation type="submission" date="2019-07" db="EMBL/GenBank/DDBJ databases">
        <title>Sphingomonas AE3 Genome sequencing and assembly.</title>
        <authorList>
            <person name="Kim H."/>
        </authorList>
    </citation>
    <scope>NUCLEOTIDE SEQUENCE [LARGE SCALE GENOMIC DNA]</scope>
    <source>
        <strain evidence="4 5">AE3</strain>
    </source>
</reference>
<dbReference type="Pfam" id="PF25023">
    <property type="entry name" value="TEN_YD-shell"/>
    <property type="match status" value="2"/>
</dbReference>
<evidence type="ECO:0000256" key="1">
    <source>
        <dbReference type="ARBA" id="ARBA00022737"/>
    </source>
</evidence>
<dbReference type="AlphaFoldDB" id="A0A516IPC9"/>
<dbReference type="InterPro" id="IPR050708">
    <property type="entry name" value="T6SS_VgrG/RHS"/>
</dbReference>
<dbReference type="InterPro" id="IPR022385">
    <property type="entry name" value="Rhs_assc_core"/>
</dbReference>
<dbReference type="NCBIfam" id="TIGR01643">
    <property type="entry name" value="YD_repeat_2x"/>
    <property type="match status" value="1"/>
</dbReference>
<keyword evidence="5" id="KW-1185">Reference proteome</keyword>
<proteinExistence type="predicted"/>
<feature type="domain" description="Teneurin-like YD-shell" evidence="3">
    <location>
        <begin position="505"/>
        <end position="698"/>
    </location>
</feature>
<dbReference type="EMBL" id="CP041659">
    <property type="protein sequence ID" value="QDP18696.1"/>
    <property type="molecule type" value="Genomic_DNA"/>
</dbReference>
<feature type="chain" id="PRO_5022093831" evidence="2">
    <location>
        <begin position="25"/>
        <end position="879"/>
    </location>
</feature>
<keyword evidence="2" id="KW-0732">Signal</keyword>
<name>A0A516IPC9_9SPHN</name>
<organism evidence="4 5">
    <name type="scientific">Sphingomonas xanthus</name>
    <dbReference type="NCBI Taxonomy" id="2594473"/>
    <lineage>
        <taxon>Bacteria</taxon>
        <taxon>Pseudomonadati</taxon>
        <taxon>Pseudomonadota</taxon>
        <taxon>Alphaproteobacteria</taxon>
        <taxon>Sphingomonadales</taxon>
        <taxon>Sphingomonadaceae</taxon>
        <taxon>Sphingomonas</taxon>
    </lineage>
</organism>
<accession>A0A516IPC9</accession>
<sequence>MFIAKAMGTLGGVAAFLLAAPASAQTSPSPYTKAVRYDALGRVVGTIAPDPDGAGPLGHAAIRNSYNGKGQLVRVETGELASWQSEAVAPASWTGFTVQSSVDYAYDNAWKKTSETRRGSDGVAYGLTQYSYNAVGWLECTAVRMNPAAYGSLPASACVTSAEGSNGPDRITRNVYDIAGQLIQVREGVGTPFEVAEATYSYTSNGKRRYVIDANGNRAELVYDGFDRQVKWVFPQATRPSAFDDTTHATTLTTAGPINAADYEQYGYDAAGNRTSLRKRDGSTLTYSYDALNRMTLKVVPSRAGLTAAQTRDVYYDYDIDGLMTKARFDSLSGDGITSVYNGFGELVSSTILMAGLSRTLSYAHDREAKRIELTHHDGQRFSYARDGLGRVSNIYEGTSQVGAAQLIQASYDSRGLITALQRSTSGNAFVTGFSFDPVGRLSSFTHDAAAGTASDLTISQGFSPASQIISQSRSNDAYSWSGAVTVNRTYSTNGLNQYSAAGPASFTYDANGNLTSDGSTSFIYDIENRLVSASGASNASLVWDPMGRLFQVTGPTTNTRFLYDGDELVAEYDSAGTLIRRYVHSDNVDDPVVQYDAAAVGASARSFLLPDERGSIAGLIYNDGTDRAKNSYDEYGIPAAANQGRFQYTGQVWLPELGMYHYKARIYSPTLGRFLQTDPIGYEDQVNLYAYVGNDPVNKTDPTGTSCKDDGTECRVDSVNGDSKYASRDAYQKDSATQAKVAAATNALQRAVNTAKANPDTKVTVTLKYTPMGSRLERTASQTFTYAQIASTLIKTHLDVNTIRQPHETRALSGPGQPITLFDRATTGRSYDLQRTFYHEAIHYHDNELRQIRSFATHKKPYSDAADVICRDDPAPCE</sequence>
<dbReference type="NCBIfam" id="TIGR03696">
    <property type="entry name" value="Rhs_assc_core"/>
    <property type="match status" value="1"/>
</dbReference>
<dbReference type="KEGG" id="sxa:FMM02_01215"/>
<dbReference type="Proteomes" id="UP000321857">
    <property type="component" value="Chromosome"/>
</dbReference>
<dbReference type="Gene3D" id="2.180.10.10">
    <property type="entry name" value="RHS repeat-associated core"/>
    <property type="match status" value="3"/>
</dbReference>
<dbReference type="PANTHER" id="PTHR32305">
    <property type="match status" value="1"/>
</dbReference>
<keyword evidence="1" id="KW-0677">Repeat</keyword>
<dbReference type="InterPro" id="IPR006530">
    <property type="entry name" value="YD"/>
</dbReference>
<feature type="signal peptide" evidence="2">
    <location>
        <begin position="1"/>
        <end position="24"/>
    </location>
</feature>
<evidence type="ECO:0000313" key="5">
    <source>
        <dbReference type="Proteomes" id="UP000321857"/>
    </source>
</evidence>
<evidence type="ECO:0000313" key="4">
    <source>
        <dbReference type="EMBL" id="QDP18696.1"/>
    </source>
</evidence>
<dbReference type="InterPro" id="IPR056823">
    <property type="entry name" value="TEN-like_YD-shell"/>
</dbReference>
<feature type="domain" description="Teneurin-like YD-shell" evidence="3">
    <location>
        <begin position="259"/>
        <end position="426"/>
    </location>
</feature>